<comment type="caution">
    <text evidence="2">The sequence shown here is derived from an EMBL/GenBank/DDBJ whole genome shotgun (WGS) entry which is preliminary data.</text>
</comment>
<dbReference type="OrthoDB" id="10537571at2759"/>
<name>A0A1R2B8C6_9CILI</name>
<reference evidence="2 3" key="1">
    <citation type="submission" date="2016-11" db="EMBL/GenBank/DDBJ databases">
        <title>The macronuclear genome of Stentor coeruleus: a giant cell with tiny introns.</title>
        <authorList>
            <person name="Slabodnick M."/>
            <person name="Ruby J.G."/>
            <person name="Reiff S.B."/>
            <person name="Swart E.C."/>
            <person name="Gosai S."/>
            <person name="Prabakaran S."/>
            <person name="Witkowska E."/>
            <person name="Larue G.E."/>
            <person name="Fisher S."/>
            <person name="Freeman R.M."/>
            <person name="Gunawardena J."/>
            <person name="Chu W."/>
            <person name="Stover N.A."/>
            <person name="Gregory B.D."/>
            <person name="Nowacki M."/>
            <person name="Derisi J."/>
            <person name="Roy S.W."/>
            <person name="Marshall W.F."/>
            <person name="Sood P."/>
        </authorList>
    </citation>
    <scope>NUCLEOTIDE SEQUENCE [LARGE SCALE GENOMIC DNA]</scope>
    <source>
        <strain evidence="2">WM001</strain>
    </source>
</reference>
<gene>
    <name evidence="2" type="ORF">SteCoe_28367</name>
</gene>
<feature type="coiled-coil region" evidence="1">
    <location>
        <begin position="103"/>
        <end position="131"/>
    </location>
</feature>
<dbReference type="Proteomes" id="UP000187209">
    <property type="component" value="Unassembled WGS sequence"/>
</dbReference>
<dbReference type="AlphaFoldDB" id="A0A1R2B8C6"/>
<sequence>MELTYIEGSVVRTIRNLKKVQALSDSYSTRTNTPSQEMQVIDVISNREEIKHIFAETTPTEVYDIIKTDNIVVRDLLMEPQLSAAVIRRIESKILSFKESIKIQDAKRSINAKIEERMNALRKQIESKELEDTNF</sequence>
<accession>A0A1R2B8C6</accession>
<evidence type="ECO:0000256" key="1">
    <source>
        <dbReference type="SAM" id="Coils"/>
    </source>
</evidence>
<evidence type="ECO:0000313" key="3">
    <source>
        <dbReference type="Proteomes" id="UP000187209"/>
    </source>
</evidence>
<keyword evidence="3" id="KW-1185">Reference proteome</keyword>
<evidence type="ECO:0000313" key="2">
    <source>
        <dbReference type="EMBL" id="OMJ73039.1"/>
    </source>
</evidence>
<proteinExistence type="predicted"/>
<keyword evidence="1" id="KW-0175">Coiled coil</keyword>
<dbReference type="EMBL" id="MPUH01000852">
    <property type="protein sequence ID" value="OMJ73039.1"/>
    <property type="molecule type" value="Genomic_DNA"/>
</dbReference>
<organism evidence="2 3">
    <name type="scientific">Stentor coeruleus</name>
    <dbReference type="NCBI Taxonomy" id="5963"/>
    <lineage>
        <taxon>Eukaryota</taxon>
        <taxon>Sar</taxon>
        <taxon>Alveolata</taxon>
        <taxon>Ciliophora</taxon>
        <taxon>Postciliodesmatophora</taxon>
        <taxon>Heterotrichea</taxon>
        <taxon>Heterotrichida</taxon>
        <taxon>Stentoridae</taxon>
        <taxon>Stentor</taxon>
    </lineage>
</organism>
<protein>
    <submittedName>
        <fullName evidence="2">Uncharacterized protein</fullName>
    </submittedName>
</protein>